<accession>A0A6V8K5Q0</accession>
<name>A0A6V8K5Q0_9ACTN</name>
<evidence type="ECO:0008006" key="5">
    <source>
        <dbReference type="Google" id="ProtNLM"/>
    </source>
</evidence>
<keyword evidence="2" id="KW-0812">Transmembrane</keyword>
<organism evidence="3 4">
    <name type="scientific">Phytohabitans houttuyneae</name>
    <dbReference type="NCBI Taxonomy" id="1076126"/>
    <lineage>
        <taxon>Bacteria</taxon>
        <taxon>Bacillati</taxon>
        <taxon>Actinomycetota</taxon>
        <taxon>Actinomycetes</taxon>
        <taxon>Micromonosporales</taxon>
        <taxon>Micromonosporaceae</taxon>
    </lineage>
</organism>
<evidence type="ECO:0000256" key="2">
    <source>
        <dbReference type="SAM" id="Phobius"/>
    </source>
</evidence>
<feature type="transmembrane region" description="Helical" evidence="2">
    <location>
        <begin position="88"/>
        <end position="107"/>
    </location>
</feature>
<comment type="caution">
    <text evidence="3">The sequence shown here is derived from an EMBL/GenBank/DDBJ whole genome shotgun (WGS) entry which is preliminary data.</text>
</comment>
<reference evidence="3 4" key="1">
    <citation type="submission" date="2020-03" db="EMBL/GenBank/DDBJ databases">
        <title>Whole genome shotgun sequence of Phytohabitans houttuyneae NBRC 108639.</title>
        <authorList>
            <person name="Komaki H."/>
            <person name="Tamura T."/>
        </authorList>
    </citation>
    <scope>NUCLEOTIDE SEQUENCE [LARGE SCALE GENOMIC DNA]</scope>
    <source>
        <strain evidence="3 4">NBRC 108639</strain>
    </source>
</reference>
<sequence length="445" mass="47955">MAYERAVGGGRATLDAALQRAVRRASVMRQCFYVVVLLVALAGQVSGAVEALGIPLAAAIPAVGALELGGIVVLANADVRRRLGERAIGSRLLSAAIAVGAVAFNWLAHDDHLLGGFFSGMSALGYLVWLTHTENQRRDRLRATGDLPPTTPAYEVFAHWVRHPLLTLRAKSLAKADSGLGLYTSIAAARAETRRDRRQRAIAKVLHRKIRSAVDPKTADIALAVYDLDEIAARLARRADYDGLTDLIAADLAPARLAGLAPGEEPQAVRPVEPAPVEPTPVAEDLEPVEVTEVLPMRPAVVPSAALTEPSEEFRVIEAVRREWEELQRPSRATTRAADGDSPRRRSRTTARLPVPEQPPAPEADAEPEAAPASPAARRERSLRSRVHAALDSHAPAGGYSDSNQLVELVADVLKLDDVERMSAFTYVQTWQRDAARVPQQAGRA</sequence>
<dbReference type="RefSeq" id="WP_178134957.1">
    <property type="nucleotide sequence ID" value="NZ_BAABGO010000018.1"/>
</dbReference>
<evidence type="ECO:0000313" key="4">
    <source>
        <dbReference type="Proteomes" id="UP000482800"/>
    </source>
</evidence>
<keyword evidence="4" id="KW-1185">Reference proteome</keyword>
<dbReference type="Proteomes" id="UP000482800">
    <property type="component" value="Unassembled WGS sequence"/>
</dbReference>
<dbReference type="EMBL" id="BLPF01000001">
    <property type="protein sequence ID" value="GFJ77731.1"/>
    <property type="molecule type" value="Genomic_DNA"/>
</dbReference>
<feature type="transmembrane region" description="Helical" evidence="2">
    <location>
        <begin position="31"/>
        <end position="49"/>
    </location>
</feature>
<feature type="region of interest" description="Disordered" evidence="1">
    <location>
        <begin position="326"/>
        <end position="385"/>
    </location>
</feature>
<dbReference type="AlphaFoldDB" id="A0A6V8K5Q0"/>
<keyword evidence="2" id="KW-0472">Membrane</keyword>
<evidence type="ECO:0000256" key="1">
    <source>
        <dbReference type="SAM" id="MobiDB-lite"/>
    </source>
</evidence>
<proteinExistence type="predicted"/>
<protein>
    <recommendedName>
        <fullName evidence="5">DUF2637 domain-containing protein</fullName>
    </recommendedName>
</protein>
<feature type="transmembrane region" description="Helical" evidence="2">
    <location>
        <begin position="113"/>
        <end position="132"/>
    </location>
</feature>
<gene>
    <name evidence="3" type="ORF">Phou_019110</name>
</gene>
<reference evidence="3 4" key="2">
    <citation type="submission" date="2020-03" db="EMBL/GenBank/DDBJ databases">
        <authorList>
            <person name="Ichikawa N."/>
            <person name="Kimura A."/>
            <person name="Kitahashi Y."/>
            <person name="Uohara A."/>
        </authorList>
    </citation>
    <scope>NUCLEOTIDE SEQUENCE [LARGE SCALE GENOMIC DNA]</scope>
    <source>
        <strain evidence="3 4">NBRC 108639</strain>
    </source>
</reference>
<feature type="transmembrane region" description="Helical" evidence="2">
    <location>
        <begin position="55"/>
        <end position="76"/>
    </location>
</feature>
<keyword evidence="2" id="KW-1133">Transmembrane helix</keyword>
<evidence type="ECO:0000313" key="3">
    <source>
        <dbReference type="EMBL" id="GFJ77731.1"/>
    </source>
</evidence>